<keyword evidence="5 7" id="KW-0408">Iron</keyword>
<reference evidence="9 10" key="1">
    <citation type="submission" date="2016-09" db="EMBL/GenBank/DDBJ databases">
        <title>Extensive genetic diversity and differential bi-allelic expression allows diatom success in the polar Southern Ocean.</title>
        <authorList>
            <consortium name="DOE Joint Genome Institute"/>
            <person name="Mock T."/>
            <person name="Otillar R.P."/>
            <person name="Strauss J."/>
            <person name="Dupont C."/>
            <person name="Frickenhaus S."/>
            <person name="Maumus F."/>
            <person name="Mcmullan M."/>
            <person name="Sanges R."/>
            <person name="Schmutz J."/>
            <person name="Toseland A."/>
            <person name="Valas R."/>
            <person name="Veluchamy A."/>
            <person name="Ward B.J."/>
            <person name="Allen A."/>
            <person name="Barry K."/>
            <person name="Falciatore A."/>
            <person name="Ferrante M."/>
            <person name="Fortunato A.E."/>
            <person name="Gloeckner G."/>
            <person name="Gruber A."/>
            <person name="Hipkin R."/>
            <person name="Janech M."/>
            <person name="Kroth P."/>
            <person name="Leese F."/>
            <person name="Lindquist E."/>
            <person name="Lyon B.R."/>
            <person name="Martin J."/>
            <person name="Mayer C."/>
            <person name="Parker M."/>
            <person name="Quesneville H."/>
            <person name="Raymond J."/>
            <person name="Uhlig C."/>
            <person name="Valentin K.U."/>
            <person name="Worden A.Z."/>
            <person name="Armbrust E.V."/>
            <person name="Bowler C."/>
            <person name="Green B."/>
            <person name="Moulton V."/>
            <person name="Van Oosterhout C."/>
            <person name="Grigoriev I."/>
        </authorList>
    </citation>
    <scope>NUCLEOTIDE SEQUENCE [LARGE SCALE GENOMIC DNA]</scope>
    <source>
        <strain evidence="9 10">CCMP1102</strain>
    </source>
</reference>
<dbReference type="InterPro" id="IPR036396">
    <property type="entry name" value="Cyt_P450_sf"/>
</dbReference>
<dbReference type="InterPro" id="IPR017972">
    <property type="entry name" value="Cyt_P450_CS"/>
</dbReference>
<protein>
    <submittedName>
        <fullName evidence="9">Cytochrome P450</fullName>
    </submittedName>
</protein>
<keyword evidence="3 7" id="KW-0479">Metal-binding</keyword>
<name>A0A1E7FJT2_9STRA</name>
<dbReference type="Proteomes" id="UP000095751">
    <property type="component" value="Unassembled WGS sequence"/>
</dbReference>
<keyword evidence="6 8" id="KW-0503">Monooxygenase</keyword>
<dbReference type="GO" id="GO:0016705">
    <property type="term" value="F:oxidoreductase activity, acting on paired donors, with incorporation or reduction of molecular oxygen"/>
    <property type="evidence" value="ECO:0007669"/>
    <property type="project" value="InterPro"/>
</dbReference>
<evidence type="ECO:0000256" key="5">
    <source>
        <dbReference type="ARBA" id="ARBA00023004"/>
    </source>
</evidence>
<dbReference type="Gene3D" id="1.10.630.10">
    <property type="entry name" value="Cytochrome P450"/>
    <property type="match status" value="1"/>
</dbReference>
<dbReference type="InterPro" id="IPR002403">
    <property type="entry name" value="Cyt_P450_E_grp-IV"/>
</dbReference>
<evidence type="ECO:0000256" key="1">
    <source>
        <dbReference type="ARBA" id="ARBA00010617"/>
    </source>
</evidence>
<dbReference type="OrthoDB" id="40050at2759"/>
<dbReference type="PROSITE" id="PS00018">
    <property type="entry name" value="EF_HAND_1"/>
    <property type="match status" value="1"/>
</dbReference>
<keyword evidence="10" id="KW-1185">Reference proteome</keyword>
<comment type="similarity">
    <text evidence="1 8">Belongs to the cytochrome P450 family.</text>
</comment>
<dbReference type="PROSITE" id="PS00086">
    <property type="entry name" value="CYTOCHROME_P450"/>
    <property type="match status" value="1"/>
</dbReference>
<accession>A0A1E7FJT2</accession>
<evidence type="ECO:0000256" key="8">
    <source>
        <dbReference type="RuleBase" id="RU000461"/>
    </source>
</evidence>
<sequence length="517" mass="58668">MTNPTTKEPRKIPPGYIGFPIIRDIKFLATVTSGTGVLDSLNHARRHYGTMFSQYFFGRINIACGGQDDLLWLFNNDRKSLTEIAWPPNIAMLLGPGAVANQTGRYHRVLRSLLEPSFAPKFVMNYLKCMDDTTLHELNDWASTGDYQSSEVFKMYALRLFYVSSFGKADEEVIATLHDDFKLWIGGFMAITVRRIKGTSFDEAMKARDRILDTVDMLIDEFIKENPEESERAQTTIIGRLIYGKDKDDNRMMTRDEMKDNILNLIFAGHDTTYASISTLLYHLSENPDAMEALADEVSTLIEPLDSDELKNAPVLNACIHESWRIDPPVIGSFRKVANTDLEHKGYTFEKGQTFNYSILMATTDESLYKNHDQFNMKRFLPKEHPLYELKDDSGIDPLAGRTNYPIFGGGTHVCLGKAFAQLELRVLAARMLKHYQVEHQQPAWILYGIRIPKISTDLKSSLPSALVQGTFLVLALTLKPSLRLKFSNRSFLYGRSDGAGVAFEVHKRAKMFVEII</sequence>
<dbReference type="Pfam" id="PF00067">
    <property type="entry name" value="p450"/>
    <property type="match status" value="1"/>
</dbReference>
<feature type="binding site" description="axial binding residue" evidence="7">
    <location>
        <position position="415"/>
    </location>
    <ligand>
        <name>heme</name>
        <dbReference type="ChEBI" id="CHEBI:30413"/>
    </ligand>
    <ligandPart>
        <name>Fe</name>
        <dbReference type="ChEBI" id="CHEBI:18248"/>
    </ligandPart>
</feature>
<dbReference type="GO" id="GO:0020037">
    <property type="term" value="F:heme binding"/>
    <property type="evidence" value="ECO:0007669"/>
    <property type="project" value="InterPro"/>
</dbReference>
<dbReference type="PANTHER" id="PTHR24286:SF384">
    <property type="entry name" value="P450, PUTATIVE (EUROFUNG)-RELATED"/>
    <property type="match status" value="1"/>
</dbReference>
<proteinExistence type="inferred from homology"/>
<dbReference type="GO" id="GO:0016125">
    <property type="term" value="P:sterol metabolic process"/>
    <property type="evidence" value="ECO:0007669"/>
    <property type="project" value="TreeGrafter"/>
</dbReference>
<dbReference type="GO" id="GO:0004497">
    <property type="term" value="F:monooxygenase activity"/>
    <property type="evidence" value="ECO:0007669"/>
    <property type="project" value="UniProtKB-KW"/>
</dbReference>
<dbReference type="PRINTS" id="PR00465">
    <property type="entry name" value="EP450IV"/>
</dbReference>
<evidence type="ECO:0000256" key="4">
    <source>
        <dbReference type="ARBA" id="ARBA00023002"/>
    </source>
</evidence>
<dbReference type="KEGG" id="fcy:FRACYDRAFT_238455"/>
<dbReference type="GO" id="GO:0005506">
    <property type="term" value="F:iron ion binding"/>
    <property type="evidence" value="ECO:0007669"/>
    <property type="project" value="InterPro"/>
</dbReference>
<dbReference type="PRINTS" id="PR00385">
    <property type="entry name" value="P450"/>
</dbReference>
<evidence type="ECO:0000256" key="7">
    <source>
        <dbReference type="PIRSR" id="PIRSR602403-1"/>
    </source>
</evidence>
<organism evidence="9 10">
    <name type="scientific">Fragilariopsis cylindrus CCMP1102</name>
    <dbReference type="NCBI Taxonomy" id="635003"/>
    <lineage>
        <taxon>Eukaryota</taxon>
        <taxon>Sar</taxon>
        <taxon>Stramenopiles</taxon>
        <taxon>Ochrophyta</taxon>
        <taxon>Bacillariophyta</taxon>
        <taxon>Bacillariophyceae</taxon>
        <taxon>Bacillariophycidae</taxon>
        <taxon>Bacillariales</taxon>
        <taxon>Bacillariaceae</taxon>
        <taxon>Fragilariopsis</taxon>
    </lineage>
</organism>
<evidence type="ECO:0000313" key="10">
    <source>
        <dbReference type="Proteomes" id="UP000095751"/>
    </source>
</evidence>
<dbReference type="InterPro" id="IPR018247">
    <property type="entry name" value="EF_Hand_1_Ca_BS"/>
</dbReference>
<dbReference type="SUPFAM" id="SSF48264">
    <property type="entry name" value="Cytochrome P450"/>
    <property type="match status" value="1"/>
</dbReference>
<keyword evidence="4 8" id="KW-0560">Oxidoreductase</keyword>
<dbReference type="EMBL" id="KV784357">
    <property type="protein sequence ID" value="OEU18023.1"/>
    <property type="molecule type" value="Genomic_DNA"/>
</dbReference>
<evidence type="ECO:0000313" key="9">
    <source>
        <dbReference type="EMBL" id="OEU18023.1"/>
    </source>
</evidence>
<keyword evidence="2 7" id="KW-0349">Heme</keyword>
<evidence type="ECO:0000256" key="3">
    <source>
        <dbReference type="ARBA" id="ARBA00022723"/>
    </source>
</evidence>
<comment type="cofactor">
    <cofactor evidence="7">
        <name>heme</name>
        <dbReference type="ChEBI" id="CHEBI:30413"/>
    </cofactor>
</comment>
<evidence type="ECO:0000256" key="6">
    <source>
        <dbReference type="ARBA" id="ARBA00023033"/>
    </source>
</evidence>
<dbReference type="InParanoid" id="A0A1E7FJT2"/>
<evidence type="ECO:0000256" key="2">
    <source>
        <dbReference type="ARBA" id="ARBA00022617"/>
    </source>
</evidence>
<dbReference type="AlphaFoldDB" id="A0A1E7FJT2"/>
<dbReference type="InterPro" id="IPR001128">
    <property type="entry name" value="Cyt_P450"/>
</dbReference>
<dbReference type="PANTHER" id="PTHR24286">
    <property type="entry name" value="CYTOCHROME P450 26"/>
    <property type="match status" value="1"/>
</dbReference>
<gene>
    <name evidence="9" type="ORF">FRACYDRAFT_238455</name>
</gene>